<dbReference type="PRINTS" id="PR00598">
    <property type="entry name" value="HTHMARR"/>
</dbReference>
<dbReference type="InterPro" id="IPR036388">
    <property type="entry name" value="WH-like_DNA-bd_sf"/>
</dbReference>
<dbReference type="InterPro" id="IPR000835">
    <property type="entry name" value="HTH_MarR-typ"/>
</dbReference>
<dbReference type="InterPro" id="IPR039422">
    <property type="entry name" value="MarR/SlyA-like"/>
</dbReference>
<dbReference type="PANTHER" id="PTHR33164">
    <property type="entry name" value="TRANSCRIPTIONAL REGULATOR, MARR FAMILY"/>
    <property type="match status" value="1"/>
</dbReference>
<evidence type="ECO:0000256" key="2">
    <source>
        <dbReference type="ARBA" id="ARBA00023125"/>
    </source>
</evidence>
<sequence>MSDPKHTSMAWEALFRAQVEIMRRLEADDLMPDLTLKEYDVLYTLRLAGGDGLRLKELNKGVLMHQSALSRLVERLELRGLVARRTAPDDRRGTLITLTAEGIRLQREMGRRHVAQIDHYVGSALSPRELEQLRVLTEKLKNAQEAIPRFNTREAR</sequence>
<keyword evidence="3" id="KW-0804">Transcription</keyword>
<dbReference type="RefSeq" id="WP_377465045.1">
    <property type="nucleotide sequence ID" value="NZ_JBHUOP010000001.1"/>
</dbReference>
<dbReference type="PANTHER" id="PTHR33164:SF43">
    <property type="entry name" value="HTH-TYPE TRANSCRIPTIONAL REPRESSOR YETL"/>
    <property type="match status" value="1"/>
</dbReference>
<organism evidence="5 6">
    <name type="scientific">Populibacterium corticicola</name>
    <dbReference type="NCBI Taxonomy" id="1812826"/>
    <lineage>
        <taxon>Bacteria</taxon>
        <taxon>Bacillati</taxon>
        <taxon>Actinomycetota</taxon>
        <taxon>Actinomycetes</taxon>
        <taxon>Micrococcales</taxon>
        <taxon>Jonesiaceae</taxon>
        <taxon>Populibacterium</taxon>
    </lineage>
</organism>
<name>A0ABW5XD51_9MICO</name>
<comment type="caution">
    <text evidence="5">The sequence shown here is derived from an EMBL/GenBank/DDBJ whole genome shotgun (WGS) entry which is preliminary data.</text>
</comment>
<protein>
    <submittedName>
        <fullName evidence="5">MarR family winged helix-turn-helix transcriptional regulator</fullName>
    </submittedName>
</protein>
<dbReference type="PROSITE" id="PS50995">
    <property type="entry name" value="HTH_MARR_2"/>
    <property type="match status" value="1"/>
</dbReference>
<proteinExistence type="predicted"/>
<evidence type="ECO:0000313" key="5">
    <source>
        <dbReference type="EMBL" id="MFD2839562.1"/>
    </source>
</evidence>
<keyword evidence="6" id="KW-1185">Reference proteome</keyword>
<evidence type="ECO:0000256" key="1">
    <source>
        <dbReference type="ARBA" id="ARBA00023015"/>
    </source>
</evidence>
<reference evidence="6" key="1">
    <citation type="journal article" date="2019" name="Int. J. Syst. Evol. Microbiol.">
        <title>The Global Catalogue of Microorganisms (GCM) 10K type strain sequencing project: providing services to taxonomists for standard genome sequencing and annotation.</title>
        <authorList>
            <consortium name="The Broad Institute Genomics Platform"/>
            <consortium name="The Broad Institute Genome Sequencing Center for Infectious Disease"/>
            <person name="Wu L."/>
            <person name="Ma J."/>
        </authorList>
    </citation>
    <scope>NUCLEOTIDE SEQUENCE [LARGE SCALE GENOMIC DNA]</scope>
    <source>
        <strain evidence="6">KCTC 33576</strain>
    </source>
</reference>
<evidence type="ECO:0000313" key="6">
    <source>
        <dbReference type="Proteomes" id="UP001597391"/>
    </source>
</evidence>
<evidence type="ECO:0000256" key="3">
    <source>
        <dbReference type="ARBA" id="ARBA00023163"/>
    </source>
</evidence>
<keyword evidence="1" id="KW-0805">Transcription regulation</keyword>
<feature type="domain" description="HTH marR-type" evidence="4">
    <location>
        <begin position="11"/>
        <end position="142"/>
    </location>
</feature>
<dbReference type="PROSITE" id="PS01117">
    <property type="entry name" value="HTH_MARR_1"/>
    <property type="match status" value="1"/>
</dbReference>
<dbReference type="SMART" id="SM00347">
    <property type="entry name" value="HTH_MARR"/>
    <property type="match status" value="1"/>
</dbReference>
<dbReference type="InterPro" id="IPR023187">
    <property type="entry name" value="Tscrpt_reg_MarR-type_CS"/>
</dbReference>
<gene>
    <name evidence="5" type="ORF">ACFSYH_03155</name>
</gene>
<dbReference type="Pfam" id="PF12802">
    <property type="entry name" value="MarR_2"/>
    <property type="match status" value="1"/>
</dbReference>
<dbReference type="EMBL" id="JBHUOP010000001">
    <property type="protein sequence ID" value="MFD2839562.1"/>
    <property type="molecule type" value="Genomic_DNA"/>
</dbReference>
<dbReference type="Proteomes" id="UP001597391">
    <property type="component" value="Unassembled WGS sequence"/>
</dbReference>
<evidence type="ECO:0000259" key="4">
    <source>
        <dbReference type="PROSITE" id="PS50995"/>
    </source>
</evidence>
<dbReference type="SUPFAM" id="SSF46785">
    <property type="entry name" value="Winged helix' DNA-binding domain"/>
    <property type="match status" value="1"/>
</dbReference>
<dbReference type="Gene3D" id="1.10.10.10">
    <property type="entry name" value="Winged helix-like DNA-binding domain superfamily/Winged helix DNA-binding domain"/>
    <property type="match status" value="1"/>
</dbReference>
<keyword evidence="2" id="KW-0238">DNA-binding</keyword>
<accession>A0ABW5XD51</accession>
<dbReference type="InterPro" id="IPR036390">
    <property type="entry name" value="WH_DNA-bd_sf"/>
</dbReference>